<organism evidence="2 3">
    <name type="scientific">Thioalkalivibrio versutus</name>
    <dbReference type="NCBI Taxonomy" id="106634"/>
    <lineage>
        <taxon>Bacteria</taxon>
        <taxon>Pseudomonadati</taxon>
        <taxon>Pseudomonadota</taxon>
        <taxon>Gammaproteobacteria</taxon>
        <taxon>Chromatiales</taxon>
        <taxon>Ectothiorhodospiraceae</taxon>
        <taxon>Thioalkalivibrio</taxon>
    </lineage>
</organism>
<dbReference type="Gene3D" id="3.40.50.150">
    <property type="entry name" value="Vaccinia Virus protein VP39"/>
    <property type="match status" value="1"/>
</dbReference>
<sequence length="253" mass="28115">MALEDKPEMGDHQDPFLTWLAHWYAQPQGRRVRERFLERIRRYGDAGPGGLAVELAPVPILEDSDALQAPLIRIASARPALRMDPEAWPLESACAGRIVLAHPCAQSEQPAAVVAEAARVLEPEGRVFLLEGNRLQRGGRNGVRASPLPEGLRRRQYRELLEAADLEVLDQWSLSLLPPGLPAAWQKRLATMDAWTLRGLPPLASMILTVAHKRVNMPLRPEPRFRFAMPNPAMRPGLVSSRSSHSGARRTHG</sequence>
<keyword evidence="3" id="KW-1185">Reference proteome</keyword>
<evidence type="ECO:0000313" key="3">
    <source>
        <dbReference type="Proteomes" id="UP000064201"/>
    </source>
</evidence>
<gene>
    <name evidence="2" type="ORF">TVD_11425</name>
</gene>
<dbReference type="RefSeq" id="WP_018939211.1">
    <property type="nucleotide sequence ID" value="NZ_CP011367.1"/>
</dbReference>
<evidence type="ECO:0000313" key="2">
    <source>
        <dbReference type="EMBL" id="AKJ95926.1"/>
    </source>
</evidence>
<protein>
    <recommendedName>
        <fullName evidence="4">Methyltransferase type 11</fullName>
    </recommendedName>
</protein>
<evidence type="ECO:0000256" key="1">
    <source>
        <dbReference type="SAM" id="MobiDB-lite"/>
    </source>
</evidence>
<evidence type="ECO:0008006" key="4">
    <source>
        <dbReference type="Google" id="ProtNLM"/>
    </source>
</evidence>
<name>A0A0G3GAS6_9GAMM</name>
<reference evidence="2 3" key="1">
    <citation type="submission" date="2015-04" db="EMBL/GenBank/DDBJ databases">
        <title>Complete Sequence for the Genome of the Thioalkalivibrio versutus D301.</title>
        <authorList>
            <person name="Mu T."/>
            <person name="Zhou J."/>
            <person name="Xu X."/>
        </authorList>
    </citation>
    <scope>NUCLEOTIDE SEQUENCE [LARGE SCALE GENOMIC DNA]</scope>
    <source>
        <strain evidence="2 3">D301</strain>
    </source>
</reference>
<dbReference type="OrthoDB" id="5786629at2"/>
<dbReference type="EMBL" id="CP011367">
    <property type="protein sequence ID" value="AKJ95926.1"/>
    <property type="molecule type" value="Genomic_DNA"/>
</dbReference>
<proteinExistence type="predicted"/>
<dbReference type="STRING" id="106634.TVD_11425"/>
<accession>A0A0G3GAS6</accession>
<dbReference type="InterPro" id="IPR029063">
    <property type="entry name" value="SAM-dependent_MTases_sf"/>
</dbReference>
<dbReference type="PATRIC" id="fig|106634.4.peg.2332"/>
<dbReference type="Proteomes" id="UP000064201">
    <property type="component" value="Chromosome"/>
</dbReference>
<feature type="region of interest" description="Disordered" evidence="1">
    <location>
        <begin position="227"/>
        <end position="253"/>
    </location>
</feature>
<dbReference type="AlphaFoldDB" id="A0A0G3GAS6"/>
<dbReference type="KEGG" id="tvr:TVD_11425"/>
<dbReference type="SUPFAM" id="SSF53335">
    <property type="entry name" value="S-adenosyl-L-methionine-dependent methyltransferases"/>
    <property type="match status" value="1"/>
</dbReference>